<name>A0ABV0BBJ0_9SPHN</name>
<evidence type="ECO:0000313" key="1">
    <source>
        <dbReference type="EMBL" id="MEN3747941.1"/>
    </source>
</evidence>
<dbReference type="PIRSF" id="PIRSF030802">
    <property type="entry name" value="UCP030802"/>
    <property type="match status" value="1"/>
</dbReference>
<sequence>MKPFILTDLDDCLFGTRRKVPEDQSEGLTLASRLIDGSPSGYFTRRQKHMLESLFELGTVIPVTARSLDAFRRVDIAWRAEAVCAHGGLVVAADGQIDRDWLAQVRAVQSASALDVTSAYALLEAEIGEAAGYRHWIVDEPIEGESPLTLYIVVKHEAREEAALAPLGRAMRAALGDGWAIHLNGNNLAIMPRWLGKRSAVRFLLDRIRTDHPHAPVIGMGDSHSDIGFLSECDYMMTPSRGQIAESIRQVELDAAA</sequence>
<evidence type="ECO:0000313" key="2">
    <source>
        <dbReference type="Proteomes" id="UP001427805"/>
    </source>
</evidence>
<dbReference type="EMBL" id="JBDIZK010000006">
    <property type="protein sequence ID" value="MEN3747941.1"/>
    <property type="molecule type" value="Genomic_DNA"/>
</dbReference>
<dbReference type="InterPro" id="IPR024197">
    <property type="entry name" value="TPP-like"/>
</dbReference>
<dbReference type="Proteomes" id="UP001427805">
    <property type="component" value="Unassembled WGS sequence"/>
</dbReference>
<proteinExistence type="predicted"/>
<dbReference type="GO" id="GO:0016787">
    <property type="term" value="F:hydrolase activity"/>
    <property type="evidence" value="ECO:0007669"/>
    <property type="project" value="UniProtKB-KW"/>
</dbReference>
<accession>A0ABV0BBJ0</accession>
<reference evidence="1 2" key="1">
    <citation type="submission" date="2024-05" db="EMBL/GenBank/DDBJ databases">
        <title>Sphingomonas sp. HF-S3 16S ribosomal RNA gene Genome sequencing and assembly.</title>
        <authorList>
            <person name="Lee H."/>
        </authorList>
    </citation>
    <scope>NUCLEOTIDE SEQUENCE [LARGE SCALE GENOMIC DNA]</scope>
    <source>
        <strain evidence="1 2">HF-S3</strain>
    </source>
</reference>
<keyword evidence="2" id="KW-1185">Reference proteome</keyword>
<organism evidence="1 2">
    <name type="scientific">Sphingomonas rustica</name>
    <dbReference type="NCBI Taxonomy" id="3103142"/>
    <lineage>
        <taxon>Bacteria</taxon>
        <taxon>Pseudomonadati</taxon>
        <taxon>Pseudomonadota</taxon>
        <taxon>Alphaproteobacteria</taxon>
        <taxon>Sphingomonadales</taxon>
        <taxon>Sphingomonadaceae</taxon>
        <taxon>Sphingomonas</taxon>
    </lineage>
</organism>
<comment type="caution">
    <text evidence="1">The sequence shown here is derived from an EMBL/GenBank/DDBJ whole genome shotgun (WGS) entry which is preliminary data.</text>
</comment>
<protein>
    <submittedName>
        <fullName evidence="1">Sucrose-6-phosphate hydrolase</fullName>
    </submittedName>
</protein>
<dbReference type="RefSeq" id="WP_346246948.1">
    <property type="nucleotide sequence ID" value="NZ_JBDIZK010000006.1"/>
</dbReference>
<keyword evidence="1" id="KW-0378">Hydrolase</keyword>
<dbReference type="Gene3D" id="3.40.50.1000">
    <property type="entry name" value="HAD superfamily/HAD-like"/>
    <property type="match status" value="1"/>
</dbReference>
<dbReference type="InterPro" id="IPR036412">
    <property type="entry name" value="HAD-like_sf"/>
</dbReference>
<dbReference type="SUPFAM" id="SSF56784">
    <property type="entry name" value="HAD-like"/>
    <property type="match status" value="1"/>
</dbReference>
<gene>
    <name evidence="1" type="ORF">TPR58_12250</name>
</gene>
<dbReference type="InterPro" id="IPR023214">
    <property type="entry name" value="HAD_sf"/>
</dbReference>